<keyword evidence="3" id="KW-1185">Reference proteome</keyword>
<feature type="domain" description="Peptidase C1A papain C-terminal" evidence="1">
    <location>
        <begin position="25"/>
        <end position="97"/>
    </location>
</feature>
<name>A0AAD9TLX5_9ROSI</name>
<dbReference type="AlphaFoldDB" id="A0AAD9TLX5"/>
<accession>A0AAD9TLX5</accession>
<dbReference type="Proteomes" id="UP001280121">
    <property type="component" value="Unassembled WGS sequence"/>
</dbReference>
<proteinExistence type="predicted"/>
<comment type="caution">
    <text evidence="2">The sequence shown here is derived from an EMBL/GenBank/DDBJ whole genome shotgun (WGS) entry which is preliminary data.</text>
</comment>
<dbReference type="Gene3D" id="3.90.70.10">
    <property type="entry name" value="Cysteine proteinases"/>
    <property type="match status" value="1"/>
</dbReference>
<dbReference type="InterPro" id="IPR038765">
    <property type="entry name" value="Papain-like_cys_pep_sf"/>
</dbReference>
<dbReference type="Pfam" id="PF00112">
    <property type="entry name" value="Peptidase_C1"/>
    <property type="match status" value="1"/>
</dbReference>
<reference evidence="2" key="1">
    <citation type="journal article" date="2023" name="Plant J.">
        <title>Genome sequences and population genomics provide insights into the demographic history, inbreeding, and mutation load of two 'living fossil' tree species of Dipteronia.</title>
        <authorList>
            <person name="Feng Y."/>
            <person name="Comes H.P."/>
            <person name="Chen J."/>
            <person name="Zhu S."/>
            <person name="Lu R."/>
            <person name="Zhang X."/>
            <person name="Li P."/>
            <person name="Qiu J."/>
            <person name="Olsen K.M."/>
            <person name="Qiu Y."/>
        </authorList>
    </citation>
    <scope>NUCLEOTIDE SEQUENCE</scope>
    <source>
        <strain evidence="2">KIB01</strain>
    </source>
</reference>
<dbReference type="EMBL" id="JANJYI010000008">
    <property type="protein sequence ID" value="KAK2638441.1"/>
    <property type="molecule type" value="Genomic_DNA"/>
</dbReference>
<evidence type="ECO:0000259" key="1">
    <source>
        <dbReference type="Pfam" id="PF00112"/>
    </source>
</evidence>
<dbReference type="InterPro" id="IPR000668">
    <property type="entry name" value="Peptidase_C1A_C"/>
</dbReference>
<dbReference type="SUPFAM" id="SSF54001">
    <property type="entry name" value="Cysteine proteinases"/>
    <property type="match status" value="1"/>
</dbReference>
<protein>
    <recommendedName>
        <fullName evidence="1">Peptidase C1A papain C-terminal domain-containing protein</fullName>
    </recommendedName>
</protein>
<gene>
    <name evidence="2" type="ORF">Ddye_026236</name>
</gene>
<organism evidence="2 3">
    <name type="scientific">Dipteronia dyeriana</name>
    <dbReference type="NCBI Taxonomy" id="168575"/>
    <lineage>
        <taxon>Eukaryota</taxon>
        <taxon>Viridiplantae</taxon>
        <taxon>Streptophyta</taxon>
        <taxon>Embryophyta</taxon>
        <taxon>Tracheophyta</taxon>
        <taxon>Spermatophyta</taxon>
        <taxon>Magnoliopsida</taxon>
        <taxon>eudicotyledons</taxon>
        <taxon>Gunneridae</taxon>
        <taxon>Pentapetalae</taxon>
        <taxon>rosids</taxon>
        <taxon>malvids</taxon>
        <taxon>Sapindales</taxon>
        <taxon>Sapindaceae</taxon>
        <taxon>Hippocastanoideae</taxon>
        <taxon>Acereae</taxon>
        <taxon>Dipteronia</taxon>
    </lineage>
</organism>
<dbReference type="GO" id="GO:0008234">
    <property type="term" value="F:cysteine-type peptidase activity"/>
    <property type="evidence" value="ECO:0007669"/>
    <property type="project" value="InterPro"/>
</dbReference>
<evidence type="ECO:0000313" key="2">
    <source>
        <dbReference type="EMBL" id="KAK2638441.1"/>
    </source>
</evidence>
<dbReference type="GO" id="GO:0006508">
    <property type="term" value="P:proteolysis"/>
    <property type="evidence" value="ECO:0007669"/>
    <property type="project" value="InterPro"/>
</dbReference>
<sequence length="111" mass="12973">MADREVDEMRRGNSENLGLVKQMVSTCWAFATLDAIELRHKMKTGEEIRFSVQQMIDFVWPEEKFKIGQGFKLVETLEYNKSEGITTEKIYPYLGCRQNITDRTMPQVFIS</sequence>
<evidence type="ECO:0000313" key="3">
    <source>
        <dbReference type="Proteomes" id="UP001280121"/>
    </source>
</evidence>